<feature type="domain" description="Protein FecR C-terminal" evidence="3">
    <location>
        <begin position="261"/>
        <end position="328"/>
    </location>
</feature>
<dbReference type="PANTHER" id="PTHR30273:SF2">
    <property type="entry name" value="PROTEIN FECR"/>
    <property type="match status" value="1"/>
</dbReference>
<evidence type="ECO:0000313" key="5">
    <source>
        <dbReference type="Proteomes" id="UP000248790"/>
    </source>
</evidence>
<evidence type="ECO:0000256" key="1">
    <source>
        <dbReference type="SAM" id="Phobius"/>
    </source>
</evidence>
<comment type="caution">
    <text evidence="4">The sequence shown here is derived from an EMBL/GenBank/DDBJ whole genome shotgun (WGS) entry which is preliminary data.</text>
</comment>
<organism evidence="4 5">
    <name type="scientific">Larkinella arboricola</name>
    <dbReference type="NCBI Taxonomy" id="643671"/>
    <lineage>
        <taxon>Bacteria</taxon>
        <taxon>Pseudomonadati</taxon>
        <taxon>Bacteroidota</taxon>
        <taxon>Cytophagia</taxon>
        <taxon>Cytophagales</taxon>
        <taxon>Spirosomataceae</taxon>
        <taxon>Larkinella</taxon>
    </lineage>
</organism>
<dbReference type="Pfam" id="PF16344">
    <property type="entry name" value="FecR_C"/>
    <property type="match status" value="1"/>
</dbReference>
<dbReference type="GO" id="GO:0016989">
    <property type="term" value="F:sigma factor antagonist activity"/>
    <property type="evidence" value="ECO:0007669"/>
    <property type="project" value="TreeGrafter"/>
</dbReference>
<reference evidence="4 5" key="1">
    <citation type="submission" date="2018-06" db="EMBL/GenBank/DDBJ databases">
        <title>Genomic Encyclopedia of Archaeal and Bacterial Type Strains, Phase II (KMG-II): from individual species to whole genera.</title>
        <authorList>
            <person name="Goeker M."/>
        </authorList>
    </citation>
    <scope>NUCLEOTIDE SEQUENCE [LARGE SCALE GENOMIC DNA]</scope>
    <source>
        <strain evidence="4 5">DSM 21851</strain>
    </source>
</reference>
<dbReference type="EMBL" id="QLMC01000001">
    <property type="protein sequence ID" value="RAK03083.1"/>
    <property type="molecule type" value="Genomic_DNA"/>
</dbReference>
<proteinExistence type="predicted"/>
<dbReference type="InterPro" id="IPR006860">
    <property type="entry name" value="FecR"/>
</dbReference>
<dbReference type="InterPro" id="IPR012373">
    <property type="entry name" value="Ferrdict_sens_TM"/>
</dbReference>
<dbReference type="AlphaFoldDB" id="A0A327XB34"/>
<evidence type="ECO:0000259" key="2">
    <source>
        <dbReference type="Pfam" id="PF04773"/>
    </source>
</evidence>
<dbReference type="PANTHER" id="PTHR30273">
    <property type="entry name" value="PERIPLASMIC SIGNAL SENSOR AND SIGMA FACTOR ACTIVATOR FECR-RELATED"/>
    <property type="match status" value="1"/>
</dbReference>
<accession>A0A327XB34</accession>
<dbReference type="PIRSF" id="PIRSF018266">
    <property type="entry name" value="FecR"/>
    <property type="match status" value="1"/>
</dbReference>
<dbReference type="Pfam" id="PF04773">
    <property type="entry name" value="FecR"/>
    <property type="match status" value="1"/>
</dbReference>
<dbReference type="Gene3D" id="2.60.120.1440">
    <property type="match status" value="1"/>
</dbReference>
<evidence type="ECO:0000259" key="3">
    <source>
        <dbReference type="Pfam" id="PF16344"/>
    </source>
</evidence>
<feature type="transmembrane region" description="Helical" evidence="1">
    <location>
        <begin position="71"/>
        <end position="91"/>
    </location>
</feature>
<evidence type="ECO:0000313" key="4">
    <source>
        <dbReference type="EMBL" id="RAK03083.1"/>
    </source>
</evidence>
<sequence>MNQYDFDKLIEKYLTGQCSPEEEEWMHEWSEKQLEQSTLSFSVEEKKAIGKQIWKRVQGHTLGRRPFSVRYGWVGLSAAAAVLLTLAGLWFGQQPALIALIEAKKPAASPGTVEVSNTSGKAQKITLKDGSWVVLKPNSRISYPEQFGEKTRQLSLWGEAFFDVKKDPTRPFIVKTGELVTQVLGTSFTIKSYDESKAIEVAVLRGRVSVYETAGKSPGNRNGVILVPNHKITFDKISQTLTPSLVETPRLVNPPPTHTHFVFTNRTISDVFSTLGDAYGIDFIVENQTMNHCVFNGDLNDLPLYTQLDLICKSVNATYERRGTTLFIHGEGCADF</sequence>
<keyword evidence="1" id="KW-0812">Transmembrane</keyword>
<keyword evidence="5" id="KW-1185">Reference proteome</keyword>
<keyword evidence="1" id="KW-0472">Membrane</keyword>
<protein>
    <submittedName>
        <fullName evidence="4">FecR family protein</fullName>
    </submittedName>
</protein>
<gene>
    <name evidence="4" type="ORF">LX87_01205</name>
</gene>
<feature type="domain" description="FecR protein" evidence="2">
    <location>
        <begin position="118"/>
        <end position="208"/>
    </location>
</feature>
<name>A0A327XB34_LARAB</name>
<dbReference type="InterPro" id="IPR032508">
    <property type="entry name" value="FecR_C"/>
</dbReference>
<dbReference type="Proteomes" id="UP000248790">
    <property type="component" value="Unassembled WGS sequence"/>
</dbReference>
<keyword evidence="1" id="KW-1133">Transmembrane helix</keyword>
<dbReference type="OrthoDB" id="645173at2"/>
<dbReference type="Gene3D" id="3.55.50.30">
    <property type="match status" value="1"/>
</dbReference>
<dbReference type="RefSeq" id="WP_111627226.1">
    <property type="nucleotide sequence ID" value="NZ_QLMC01000001.1"/>
</dbReference>